<dbReference type="Pfam" id="PF00005">
    <property type="entry name" value="ABC_tran"/>
    <property type="match status" value="1"/>
</dbReference>
<evidence type="ECO:0000313" key="3">
    <source>
        <dbReference type="EMBL" id="MBU4682354.1"/>
    </source>
</evidence>
<evidence type="ECO:0000259" key="2">
    <source>
        <dbReference type="PROSITE" id="PS50893"/>
    </source>
</evidence>
<reference evidence="4" key="2">
    <citation type="submission" date="2023-07" db="EMBL/GenBank/DDBJ databases">
        <title>Cedecea davisae an AmpC producer and its therapeutic implications.</title>
        <authorList>
            <person name="Notter J."/>
        </authorList>
    </citation>
    <scope>NUCLEOTIDE SEQUENCE [LARGE SCALE GENOMIC DNA]</scope>
    <source>
        <strain evidence="4">1</strain>
    </source>
</reference>
<dbReference type="SMART" id="SM00382">
    <property type="entry name" value="AAA"/>
    <property type="match status" value="1"/>
</dbReference>
<name>A0ABS6DGM1_9ENTR</name>
<dbReference type="PANTHER" id="PTHR24220:SF689">
    <property type="entry name" value="LIPOPROTEIN-RELEASING SYSTEM ATP-BINDING PROTEIN LOLD"/>
    <property type="match status" value="1"/>
</dbReference>
<dbReference type="GO" id="GO:0005524">
    <property type="term" value="F:ATP binding"/>
    <property type="evidence" value="ECO:0007669"/>
    <property type="project" value="UniProtKB-KW"/>
</dbReference>
<comment type="similarity">
    <text evidence="1">Belongs to the ABC transporter superfamily.</text>
</comment>
<keyword evidence="3" id="KW-0547">Nucleotide-binding</keyword>
<dbReference type="Proteomes" id="UP000686327">
    <property type="component" value="Unassembled WGS sequence"/>
</dbReference>
<feature type="domain" description="ABC transporter" evidence="2">
    <location>
        <begin position="3"/>
        <end position="224"/>
    </location>
</feature>
<protein>
    <submittedName>
        <fullName evidence="3">ATP-binding cassette domain-containing protein</fullName>
    </submittedName>
</protein>
<dbReference type="PROSITE" id="PS50893">
    <property type="entry name" value="ABC_TRANSPORTER_2"/>
    <property type="match status" value="1"/>
</dbReference>
<keyword evidence="3" id="KW-0067">ATP-binding</keyword>
<dbReference type="InterPro" id="IPR003593">
    <property type="entry name" value="AAA+_ATPase"/>
</dbReference>
<organism evidence="3 4">
    <name type="scientific">Cedecea davisae</name>
    <dbReference type="NCBI Taxonomy" id="158484"/>
    <lineage>
        <taxon>Bacteria</taxon>
        <taxon>Pseudomonadati</taxon>
        <taxon>Pseudomonadota</taxon>
        <taxon>Gammaproteobacteria</taxon>
        <taxon>Enterobacterales</taxon>
        <taxon>Enterobacteriaceae</taxon>
        <taxon>Cedecea</taxon>
    </lineage>
</organism>
<reference evidence="3 4" key="1">
    <citation type="submission" date="2021-04" db="EMBL/GenBank/DDBJ databases">
        <authorList>
            <person name="Seiffert S.N."/>
        </authorList>
    </citation>
    <scope>NUCLEOTIDE SEQUENCE [LARGE SCALE GENOMIC DNA]</scope>
    <source>
        <strain evidence="3 4">1</strain>
    </source>
</reference>
<evidence type="ECO:0000256" key="1">
    <source>
        <dbReference type="ARBA" id="ARBA00005417"/>
    </source>
</evidence>
<comment type="caution">
    <text evidence="3">The sequence shown here is derived from an EMBL/GenBank/DDBJ whole genome shotgun (WGS) entry which is preliminary data.</text>
</comment>
<gene>
    <name evidence="3" type="ORF">KC222_10040</name>
</gene>
<sequence>MEVRRGGVDGFTVTLPALALPRGEVAALTGQSGCGKSTLLEMIGAILRPDTLGAYRLHQPDVDIAAPLMAADEAAISTIRSRELGFVLQHGGLLPWLTVLDNIVLPRRLAGMDVDSHWLNVAIERLGITQLLKKMPAQLSIGERQRVAFVRAIAHQPRLLLADEPTAALDPDNARRLFALIVDMVRALDMVAIIVSHDWQLVDSFGLRSYRASIMEGRSVFCPA</sequence>
<dbReference type="InterPro" id="IPR015854">
    <property type="entry name" value="ABC_transpr_LolD-like"/>
</dbReference>
<keyword evidence="4" id="KW-1185">Reference proteome</keyword>
<dbReference type="InterPro" id="IPR003439">
    <property type="entry name" value="ABC_transporter-like_ATP-bd"/>
</dbReference>
<proteinExistence type="inferred from homology"/>
<dbReference type="PANTHER" id="PTHR24220">
    <property type="entry name" value="IMPORT ATP-BINDING PROTEIN"/>
    <property type="match status" value="1"/>
</dbReference>
<evidence type="ECO:0000313" key="4">
    <source>
        <dbReference type="Proteomes" id="UP000686327"/>
    </source>
</evidence>
<accession>A0ABS6DGM1</accession>
<dbReference type="EMBL" id="JAGRYU010000013">
    <property type="protein sequence ID" value="MBU4682354.1"/>
    <property type="molecule type" value="Genomic_DNA"/>
</dbReference>